<keyword evidence="2" id="KW-1185">Reference proteome</keyword>
<evidence type="ECO:0000313" key="1">
    <source>
        <dbReference type="EMBL" id="SDE77466.1"/>
    </source>
</evidence>
<dbReference type="Proteomes" id="UP000199628">
    <property type="component" value="Unassembled WGS sequence"/>
</dbReference>
<dbReference type="AlphaFoldDB" id="A0A1G7FNN5"/>
<dbReference type="InterPro" id="IPR051917">
    <property type="entry name" value="Transposase-Integrase"/>
</dbReference>
<organism evidence="1 2">
    <name type="scientific">Ruegeria marina</name>
    <dbReference type="NCBI Taxonomy" id="639004"/>
    <lineage>
        <taxon>Bacteria</taxon>
        <taxon>Pseudomonadati</taxon>
        <taxon>Pseudomonadota</taxon>
        <taxon>Alphaproteobacteria</taxon>
        <taxon>Rhodobacterales</taxon>
        <taxon>Roseobacteraceae</taxon>
        <taxon>Ruegeria</taxon>
    </lineage>
</organism>
<sequence length="110" mass="12743">MMQVNLLIRSMPKALRGNRAWSANQGPWALSASNSWAFEALFIPHSPWQRDTNENTNRLLRQYFPKGTDLSVHTQEHLDAVARERNERPRMILNYYSPEERFEACVAAIG</sequence>
<dbReference type="EMBL" id="FMZV01000038">
    <property type="protein sequence ID" value="SDE77466.1"/>
    <property type="molecule type" value="Genomic_DNA"/>
</dbReference>
<gene>
    <name evidence="1" type="ORF">SAMN04488239_1385</name>
</gene>
<protein>
    <recommendedName>
        <fullName evidence="3">Integrase catalytic domain-containing protein</fullName>
    </recommendedName>
</protein>
<dbReference type="GO" id="GO:0004803">
    <property type="term" value="F:transposase activity"/>
    <property type="evidence" value="ECO:0007669"/>
    <property type="project" value="TreeGrafter"/>
</dbReference>
<evidence type="ECO:0008006" key="3">
    <source>
        <dbReference type="Google" id="ProtNLM"/>
    </source>
</evidence>
<dbReference type="PANTHER" id="PTHR10948">
    <property type="entry name" value="TRANSPOSASE"/>
    <property type="match status" value="1"/>
</dbReference>
<name>A0A1G7FNN5_9RHOB</name>
<dbReference type="GO" id="GO:0032196">
    <property type="term" value="P:transposition"/>
    <property type="evidence" value="ECO:0007669"/>
    <property type="project" value="TreeGrafter"/>
</dbReference>
<proteinExistence type="predicted"/>
<dbReference type="SUPFAM" id="SSF53098">
    <property type="entry name" value="Ribonuclease H-like"/>
    <property type="match status" value="1"/>
</dbReference>
<evidence type="ECO:0000313" key="2">
    <source>
        <dbReference type="Proteomes" id="UP000199628"/>
    </source>
</evidence>
<dbReference type="PANTHER" id="PTHR10948:SF23">
    <property type="entry name" value="TRANSPOSASE INSI FOR INSERTION SEQUENCE ELEMENT IS30A-RELATED"/>
    <property type="match status" value="1"/>
</dbReference>
<dbReference type="GO" id="GO:0005829">
    <property type="term" value="C:cytosol"/>
    <property type="evidence" value="ECO:0007669"/>
    <property type="project" value="TreeGrafter"/>
</dbReference>
<dbReference type="InterPro" id="IPR012337">
    <property type="entry name" value="RNaseH-like_sf"/>
</dbReference>
<accession>A0A1G7FNN5</accession>
<reference evidence="2" key="1">
    <citation type="submission" date="2016-10" db="EMBL/GenBank/DDBJ databases">
        <authorList>
            <person name="Varghese N."/>
            <person name="Submissions S."/>
        </authorList>
    </citation>
    <scope>NUCLEOTIDE SEQUENCE [LARGE SCALE GENOMIC DNA]</scope>
    <source>
        <strain evidence="2">CGMCC 1.9108</strain>
    </source>
</reference>
<dbReference type="STRING" id="639004.SAMN04488239_1385"/>